<dbReference type="Proteomes" id="UP000520767">
    <property type="component" value="Unassembled WGS sequence"/>
</dbReference>
<dbReference type="Pfam" id="PF01494">
    <property type="entry name" value="FAD_binding_3"/>
    <property type="match status" value="1"/>
</dbReference>
<evidence type="ECO:0000259" key="2">
    <source>
        <dbReference type="Pfam" id="PF01494"/>
    </source>
</evidence>
<dbReference type="AlphaFoldDB" id="A0A7W7Q7L0"/>
<dbReference type="Gene3D" id="3.30.9.100">
    <property type="match status" value="1"/>
</dbReference>
<sequence length="364" mass="38517">MTFDVAIVGGGPAGVAAAVALRRVGLGTVLVEASRHETPRVGETLSPGVRPALARLGLPVAGAVPEAATESAWGTPDLTTRPAVLNPYGGGAHVDRAAFDAALADRAETHGATVLRGCRVRRCEPTGARSWRLTTEHGQVTAAAVICATGRGAGLVRAVGARRQAADRLVGVAVEYADPAGDQVTLVEAARDGWWYSVSLPPAHRVVVFMTDSDLCRAGRYPDPARWADAIGGTRHLGERVRGLRPRTRPRVVSAVSHRLVRPHTVRPWLATGDAAMSVDPLTGRGVLTALLAGEAAGTAMAHWLLGDRRPAADYERGLDARYAEYLAERAEVYGRETRWPHAPFWRRRAASSLAASLTASSTP</sequence>
<organism evidence="3 4">
    <name type="scientific">Actinophytocola algeriensis</name>
    <dbReference type="NCBI Taxonomy" id="1768010"/>
    <lineage>
        <taxon>Bacteria</taxon>
        <taxon>Bacillati</taxon>
        <taxon>Actinomycetota</taxon>
        <taxon>Actinomycetes</taxon>
        <taxon>Pseudonocardiales</taxon>
        <taxon>Pseudonocardiaceae</taxon>
    </lineage>
</organism>
<feature type="domain" description="FAD-binding" evidence="2">
    <location>
        <begin position="3"/>
        <end position="311"/>
    </location>
</feature>
<comment type="caution">
    <text evidence="3">The sequence shown here is derived from an EMBL/GenBank/DDBJ whole genome shotgun (WGS) entry which is preliminary data.</text>
</comment>
<dbReference type="SUPFAM" id="SSF51905">
    <property type="entry name" value="FAD/NAD(P)-binding domain"/>
    <property type="match status" value="1"/>
</dbReference>
<dbReference type="PRINTS" id="PR00368">
    <property type="entry name" value="FADPNR"/>
</dbReference>
<dbReference type="InterPro" id="IPR050816">
    <property type="entry name" value="Flavin-dep_Halogenase_NPB"/>
</dbReference>
<name>A0A7W7Q7L0_9PSEU</name>
<dbReference type="Gene3D" id="3.50.50.60">
    <property type="entry name" value="FAD/NAD(P)-binding domain"/>
    <property type="match status" value="1"/>
</dbReference>
<keyword evidence="4" id="KW-1185">Reference proteome</keyword>
<dbReference type="PANTHER" id="PTHR43747">
    <property type="entry name" value="FAD-BINDING PROTEIN"/>
    <property type="match status" value="1"/>
</dbReference>
<proteinExistence type="inferred from homology"/>
<gene>
    <name evidence="3" type="ORF">FHR82_004763</name>
</gene>
<evidence type="ECO:0000313" key="3">
    <source>
        <dbReference type="EMBL" id="MBB4908510.1"/>
    </source>
</evidence>
<reference evidence="3 4" key="1">
    <citation type="submission" date="2020-08" db="EMBL/GenBank/DDBJ databases">
        <title>Genomic Encyclopedia of Type Strains, Phase III (KMG-III): the genomes of soil and plant-associated and newly described type strains.</title>
        <authorList>
            <person name="Whitman W."/>
        </authorList>
    </citation>
    <scope>NUCLEOTIDE SEQUENCE [LARGE SCALE GENOMIC DNA]</scope>
    <source>
        <strain evidence="3 4">CECT 8960</strain>
    </source>
</reference>
<accession>A0A7W7Q7L0</accession>
<dbReference type="PANTHER" id="PTHR43747:SF1">
    <property type="entry name" value="SLR1998 PROTEIN"/>
    <property type="match status" value="1"/>
</dbReference>
<dbReference type="PRINTS" id="PR00469">
    <property type="entry name" value="PNDRDTASEII"/>
</dbReference>
<dbReference type="InterPro" id="IPR002938">
    <property type="entry name" value="FAD-bd"/>
</dbReference>
<dbReference type="InterPro" id="IPR036188">
    <property type="entry name" value="FAD/NAD-bd_sf"/>
</dbReference>
<evidence type="ECO:0000256" key="1">
    <source>
        <dbReference type="ARBA" id="ARBA00038396"/>
    </source>
</evidence>
<protein>
    <submittedName>
        <fullName evidence="3">Flavin-dependent dehydrogenase</fullName>
    </submittedName>
</protein>
<dbReference type="RefSeq" id="WP_184812655.1">
    <property type="nucleotide sequence ID" value="NZ_JACHJQ010000005.1"/>
</dbReference>
<comment type="similarity">
    <text evidence="1">Belongs to the flavin-dependent halogenase family. Bacterial tryptophan halogenase subfamily.</text>
</comment>
<dbReference type="GO" id="GO:0071949">
    <property type="term" value="F:FAD binding"/>
    <property type="evidence" value="ECO:0007669"/>
    <property type="project" value="InterPro"/>
</dbReference>
<evidence type="ECO:0000313" key="4">
    <source>
        <dbReference type="Proteomes" id="UP000520767"/>
    </source>
</evidence>
<dbReference type="EMBL" id="JACHJQ010000005">
    <property type="protein sequence ID" value="MBB4908510.1"/>
    <property type="molecule type" value="Genomic_DNA"/>
</dbReference>